<dbReference type="Gene3D" id="2.30.29.80">
    <property type="match status" value="1"/>
</dbReference>
<organism evidence="2 3">
    <name type="scientific">Niastella populi</name>
    <dbReference type="NCBI Taxonomy" id="550983"/>
    <lineage>
        <taxon>Bacteria</taxon>
        <taxon>Pseudomonadati</taxon>
        <taxon>Bacteroidota</taxon>
        <taxon>Chitinophagia</taxon>
        <taxon>Chitinophagales</taxon>
        <taxon>Chitinophagaceae</taxon>
        <taxon>Niastella</taxon>
    </lineage>
</organism>
<dbReference type="InterPro" id="IPR051141">
    <property type="entry name" value="UPF0339_domain"/>
</dbReference>
<dbReference type="RefSeq" id="WP_081170435.1">
    <property type="nucleotide sequence ID" value="NZ_LWBP01000239.1"/>
</dbReference>
<feature type="domain" description="DUF1508" evidence="1">
    <location>
        <begin position="60"/>
        <end position="107"/>
    </location>
</feature>
<protein>
    <recommendedName>
        <fullName evidence="1">DUF1508 domain-containing protein</fullName>
    </recommendedName>
</protein>
<gene>
    <name evidence="2" type="ORF">A4R26_31765</name>
</gene>
<dbReference type="EMBL" id="LWBP01000239">
    <property type="protein sequence ID" value="OQP47843.1"/>
    <property type="molecule type" value="Genomic_DNA"/>
</dbReference>
<sequence>MGKFIITKRVSGEFQFSLKAGNGETILNSEGYSTKSNCQNGIDSVKRNAVDDNKYDRKIASNGKLYFTLEATNGQTIGISELYENESGRNNGIMSVKTHAPDAVIQDATI</sequence>
<accession>A0A1V9ENW3</accession>
<reference evidence="3" key="1">
    <citation type="submission" date="2016-04" db="EMBL/GenBank/DDBJ databases">
        <authorList>
            <person name="Chen L."/>
            <person name="Zhuang W."/>
            <person name="Wang G."/>
        </authorList>
    </citation>
    <scope>NUCLEOTIDE SEQUENCE [LARGE SCALE GENOMIC DNA]</scope>
    <source>
        <strain evidence="3">208</strain>
    </source>
</reference>
<name>A0A1V9ENW3_9BACT</name>
<evidence type="ECO:0000313" key="2">
    <source>
        <dbReference type="EMBL" id="OQP47843.1"/>
    </source>
</evidence>
<proteinExistence type="predicted"/>
<dbReference type="Proteomes" id="UP000192276">
    <property type="component" value="Unassembled WGS sequence"/>
</dbReference>
<evidence type="ECO:0000313" key="3">
    <source>
        <dbReference type="Proteomes" id="UP000192276"/>
    </source>
</evidence>
<dbReference type="SUPFAM" id="SSF160113">
    <property type="entry name" value="YegP-like"/>
    <property type="match status" value="2"/>
</dbReference>
<comment type="caution">
    <text evidence="2">The sequence shown here is derived from an EMBL/GenBank/DDBJ whole genome shotgun (WGS) entry which is preliminary data.</text>
</comment>
<dbReference type="PANTHER" id="PTHR40606:SF1">
    <property type="entry name" value="UPF0339 PROTEIN YEGP"/>
    <property type="match status" value="1"/>
</dbReference>
<dbReference type="Pfam" id="PF07411">
    <property type="entry name" value="DUF1508"/>
    <property type="match status" value="2"/>
</dbReference>
<dbReference type="InterPro" id="IPR010879">
    <property type="entry name" value="DUF1508"/>
</dbReference>
<dbReference type="AlphaFoldDB" id="A0A1V9ENW3"/>
<dbReference type="InterPro" id="IPR036913">
    <property type="entry name" value="YegP-like_sf"/>
</dbReference>
<dbReference type="OrthoDB" id="9802792at2"/>
<feature type="domain" description="DUF1508" evidence="1">
    <location>
        <begin position="11"/>
        <end position="56"/>
    </location>
</feature>
<evidence type="ECO:0000259" key="1">
    <source>
        <dbReference type="Pfam" id="PF07411"/>
    </source>
</evidence>
<dbReference type="STRING" id="550983.A4R26_31765"/>
<dbReference type="PANTHER" id="PTHR40606">
    <property type="match status" value="1"/>
</dbReference>
<keyword evidence="3" id="KW-1185">Reference proteome</keyword>